<dbReference type="EMBL" id="GL636500">
    <property type="protein sequence ID" value="EFW15686.1"/>
    <property type="molecule type" value="Genomic_DNA"/>
</dbReference>
<dbReference type="VEuPathDB" id="FungiDB:CPSG_08123"/>
<name>E9DDG1_COCPS</name>
<organism evidence="3">
    <name type="scientific">Coccidioides posadasii (strain RMSCC 757 / Silveira)</name>
    <name type="common">Valley fever fungus</name>
    <dbReference type="NCBI Taxonomy" id="443226"/>
    <lineage>
        <taxon>Eukaryota</taxon>
        <taxon>Fungi</taxon>
        <taxon>Dikarya</taxon>
        <taxon>Ascomycota</taxon>
        <taxon>Pezizomycotina</taxon>
        <taxon>Eurotiomycetes</taxon>
        <taxon>Eurotiomycetidae</taxon>
        <taxon>Onygenales</taxon>
        <taxon>Onygenaceae</taxon>
        <taxon>Coccidioides</taxon>
    </lineage>
</organism>
<protein>
    <submittedName>
        <fullName evidence="2">Uncharacterized protein</fullName>
    </submittedName>
</protein>
<evidence type="ECO:0000313" key="3">
    <source>
        <dbReference type="Proteomes" id="UP000002497"/>
    </source>
</evidence>
<keyword evidence="3" id="KW-1185">Reference proteome</keyword>
<reference evidence="3" key="1">
    <citation type="journal article" date="2010" name="Genome Res.">
        <title>Population genomic sequencing of Coccidioides fungi reveals recent hybridization and transposon control.</title>
        <authorList>
            <person name="Neafsey D.E."/>
            <person name="Barker B.M."/>
            <person name="Sharpton T.J."/>
            <person name="Stajich J.E."/>
            <person name="Park D.J."/>
            <person name="Whiston E."/>
            <person name="Hung C.-Y."/>
            <person name="McMahan C."/>
            <person name="White J."/>
            <person name="Sykes S."/>
            <person name="Heiman D."/>
            <person name="Young S."/>
            <person name="Zeng Q."/>
            <person name="Abouelleil A."/>
            <person name="Aftuck L."/>
            <person name="Bessette D."/>
            <person name="Brown A."/>
            <person name="FitzGerald M."/>
            <person name="Lui A."/>
            <person name="Macdonald J.P."/>
            <person name="Priest M."/>
            <person name="Orbach M.J."/>
            <person name="Galgiani J.N."/>
            <person name="Kirkland T.N."/>
            <person name="Cole G.T."/>
            <person name="Birren B.W."/>
            <person name="Henn M.R."/>
            <person name="Taylor J.W."/>
            <person name="Rounsley S.D."/>
        </authorList>
    </citation>
    <scope>NUCLEOTIDE SEQUENCE [LARGE SCALE GENOMIC DNA]</scope>
    <source>
        <strain evidence="3">RMSCC 757 / Silveira</strain>
    </source>
</reference>
<proteinExistence type="predicted"/>
<dbReference type="Proteomes" id="UP000002497">
    <property type="component" value="Unassembled WGS sequence"/>
</dbReference>
<dbReference type="HOGENOM" id="CLU_1562748_0_0_1"/>
<sequence length="171" mass="18977">MQVVIHRISCAALESSLSESIDVPRPTPATFPGIGDQKKKQPQPSEITFEEWTICLAKLCIIHNLRLSLVECLGLRPVGRTEDAQLETPLSISAFEVVPPEPGVFFPSFEKSKRISQPRHQQLLVPNRKNALMQSFLALGVIDSSWMDFSSSPYVPVSFSKLLFLLSIASV</sequence>
<feature type="region of interest" description="Disordered" evidence="1">
    <location>
        <begin position="21"/>
        <end position="42"/>
    </location>
</feature>
<accession>E9DDG1</accession>
<dbReference type="AlphaFoldDB" id="E9DDG1"/>
<gene>
    <name evidence="2" type="ORF">CPSG_08123</name>
</gene>
<evidence type="ECO:0000313" key="2">
    <source>
        <dbReference type="EMBL" id="EFW15686.1"/>
    </source>
</evidence>
<evidence type="ECO:0000256" key="1">
    <source>
        <dbReference type="SAM" id="MobiDB-lite"/>
    </source>
</evidence>
<reference evidence="3" key="2">
    <citation type="submission" date="2010-03" db="EMBL/GenBank/DDBJ databases">
        <title>The genome sequence of Coccidioides posadasii strain Silveira.</title>
        <authorList>
            <consortium name="The Broad Institute Genome Sequencing Center for Infectious Disease"/>
            <person name="Neafsey D."/>
            <person name="Orbach M."/>
            <person name="Henn M.R."/>
            <person name="Cole G.T."/>
            <person name="Galgiani J."/>
            <person name="Gardner M.J."/>
            <person name="Kirkland T.N."/>
            <person name="Taylor J.W."/>
            <person name="Young S.K."/>
            <person name="Zeng Q."/>
            <person name="Koehrsen M."/>
            <person name="Alvarado L."/>
            <person name="Berlin A."/>
            <person name="Borenstein D."/>
            <person name="Chapman S.B."/>
            <person name="Chen Z."/>
            <person name="Engels R."/>
            <person name="Freedman E."/>
            <person name="Gellesch M."/>
            <person name="Goldberg J."/>
            <person name="Griggs A."/>
            <person name="Gujja S."/>
            <person name="Heilman E."/>
            <person name="Heiman D."/>
            <person name="Howarth C."/>
            <person name="Jen D."/>
            <person name="Larson L."/>
            <person name="Mehta T."/>
            <person name="Neiman D."/>
            <person name="Park D."/>
            <person name="Pearson M."/>
            <person name="Richards J."/>
            <person name="Roberts A."/>
            <person name="Saif S."/>
            <person name="Shea T."/>
            <person name="Shenoy N."/>
            <person name="Sisk P."/>
            <person name="Stolte C."/>
            <person name="Sykes S."/>
            <person name="Walk T."/>
            <person name="White J."/>
            <person name="Yandava C."/>
            <person name="Haas B."/>
            <person name="Nusbaum C."/>
            <person name="Birren B."/>
        </authorList>
    </citation>
    <scope>NUCLEOTIDE SEQUENCE [LARGE SCALE GENOMIC DNA]</scope>
    <source>
        <strain evidence="3">RMSCC 757 / Silveira</strain>
    </source>
</reference>